<keyword evidence="6 10" id="KW-0472">Membrane</keyword>
<feature type="compositionally biased region" description="Polar residues" evidence="9">
    <location>
        <begin position="399"/>
        <end position="409"/>
    </location>
</feature>
<evidence type="ECO:0000256" key="9">
    <source>
        <dbReference type="SAM" id="MobiDB-lite"/>
    </source>
</evidence>
<feature type="domain" description="G-protein coupled receptors family 1 profile" evidence="11">
    <location>
        <begin position="43"/>
        <end position="537"/>
    </location>
</feature>
<evidence type="ECO:0000256" key="6">
    <source>
        <dbReference type="ARBA" id="ARBA00023136"/>
    </source>
</evidence>
<dbReference type="GO" id="GO:0005886">
    <property type="term" value="C:plasma membrane"/>
    <property type="evidence" value="ECO:0007669"/>
    <property type="project" value="UniProtKB-SubCell"/>
</dbReference>
<keyword evidence="2" id="KW-1003">Cell membrane</keyword>
<feature type="transmembrane region" description="Helical" evidence="10">
    <location>
        <begin position="479"/>
        <end position="500"/>
    </location>
</feature>
<dbReference type="SMART" id="SM01381">
    <property type="entry name" value="7TM_GPCR_Srsx"/>
    <property type="match status" value="1"/>
</dbReference>
<dbReference type="InterPro" id="IPR017452">
    <property type="entry name" value="GPCR_Rhodpsn_7TM"/>
</dbReference>
<dbReference type="Gene3D" id="1.20.1070.10">
    <property type="entry name" value="Rhodopsin 7-helix transmembrane proteins"/>
    <property type="match status" value="2"/>
</dbReference>
<feature type="compositionally biased region" description="Basic and acidic residues" evidence="9">
    <location>
        <begin position="368"/>
        <end position="388"/>
    </location>
</feature>
<dbReference type="Proteomes" id="UP001178508">
    <property type="component" value="Chromosome 5"/>
</dbReference>
<feature type="transmembrane region" description="Helical" evidence="10">
    <location>
        <begin position="520"/>
        <end position="540"/>
    </location>
</feature>
<dbReference type="CDD" id="cd00637">
    <property type="entry name" value="7tm_classA_rhodopsin-like"/>
    <property type="match status" value="1"/>
</dbReference>
<feature type="transmembrane region" description="Helical" evidence="10">
    <location>
        <begin position="189"/>
        <end position="216"/>
    </location>
</feature>
<dbReference type="GO" id="GO:0071875">
    <property type="term" value="P:adrenergic receptor signaling pathway"/>
    <property type="evidence" value="ECO:0007669"/>
    <property type="project" value="UniProtKB-ARBA"/>
</dbReference>
<dbReference type="EMBL" id="OY660868">
    <property type="protein sequence ID" value="CAJ1056372.1"/>
    <property type="molecule type" value="Genomic_DNA"/>
</dbReference>
<evidence type="ECO:0000256" key="4">
    <source>
        <dbReference type="ARBA" id="ARBA00022989"/>
    </source>
</evidence>
<keyword evidence="4 10" id="KW-1133">Transmembrane helix</keyword>
<accession>A0AAV1F6X6</accession>
<comment type="subcellular location">
    <subcellularLocation>
        <location evidence="1">Cell membrane</location>
        <topology evidence="1">Multi-pass membrane protein</topology>
    </subcellularLocation>
</comment>
<feature type="compositionally biased region" description="Polar residues" evidence="9">
    <location>
        <begin position="341"/>
        <end position="367"/>
    </location>
</feature>
<keyword evidence="7 12" id="KW-0675">Receptor</keyword>
<feature type="transmembrane region" description="Helical" evidence="10">
    <location>
        <begin position="64"/>
        <end position="91"/>
    </location>
</feature>
<feature type="transmembrane region" description="Helical" evidence="10">
    <location>
        <begin position="103"/>
        <end position="122"/>
    </location>
</feature>
<proteinExistence type="predicted"/>
<evidence type="ECO:0000259" key="11">
    <source>
        <dbReference type="PROSITE" id="PS50262"/>
    </source>
</evidence>
<keyword evidence="5" id="KW-0297">G-protein coupled receptor</keyword>
<keyword evidence="8" id="KW-0807">Transducer</keyword>
<dbReference type="InterPro" id="IPR000276">
    <property type="entry name" value="GPCR_Rhodpsn"/>
</dbReference>
<organism evidence="12 13">
    <name type="scientific">Xyrichtys novacula</name>
    <name type="common">Pearly razorfish</name>
    <name type="synonym">Hemipteronotus novacula</name>
    <dbReference type="NCBI Taxonomy" id="13765"/>
    <lineage>
        <taxon>Eukaryota</taxon>
        <taxon>Metazoa</taxon>
        <taxon>Chordata</taxon>
        <taxon>Craniata</taxon>
        <taxon>Vertebrata</taxon>
        <taxon>Euteleostomi</taxon>
        <taxon>Actinopterygii</taxon>
        <taxon>Neopterygii</taxon>
        <taxon>Teleostei</taxon>
        <taxon>Neoteleostei</taxon>
        <taxon>Acanthomorphata</taxon>
        <taxon>Eupercaria</taxon>
        <taxon>Labriformes</taxon>
        <taxon>Labridae</taxon>
        <taxon>Xyrichtys</taxon>
    </lineage>
</organism>
<gene>
    <name evidence="12" type="ORF">XNOV1_A009229</name>
</gene>
<dbReference type="AlphaFoldDB" id="A0AAV1F6X6"/>
<evidence type="ECO:0000256" key="2">
    <source>
        <dbReference type="ARBA" id="ARBA00022475"/>
    </source>
</evidence>
<evidence type="ECO:0000256" key="7">
    <source>
        <dbReference type="ARBA" id="ARBA00023170"/>
    </source>
</evidence>
<dbReference type="PANTHER" id="PTHR24248:SF129">
    <property type="entry name" value="G-PROTEIN COUPLED RECEPTORS FAMILY 1 PROFILE DOMAIN-CONTAINING PROTEIN"/>
    <property type="match status" value="1"/>
</dbReference>
<evidence type="ECO:0000256" key="5">
    <source>
        <dbReference type="ARBA" id="ARBA00023040"/>
    </source>
</evidence>
<evidence type="ECO:0000313" key="12">
    <source>
        <dbReference type="EMBL" id="CAJ1056372.1"/>
    </source>
</evidence>
<evidence type="ECO:0000313" key="13">
    <source>
        <dbReference type="Proteomes" id="UP001178508"/>
    </source>
</evidence>
<evidence type="ECO:0000256" key="3">
    <source>
        <dbReference type="ARBA" id="ARBA00022692"/>
    </source>
</evidence>
<dbReference type="PROSITE" id="PS50262">
    <property type="entry name" value="G_PROTEIN_RECEP_F1_2"/>
    <property type="match status" value="1"/>
</dbReference>
<dbReference type="SUPFAM" id="SSF81321">
    <property type="entry name" value="Family A G protein-coupled receptor-like"/>
    <property type="match status" value="1"/>
</dbReference>
<feature type="compositionally biased region" description="Polar residues" evidence="9">
    <location>
        <begin position="273"/>
        <end position="286"/>
    </location>
</feature>
<feature type="transmembrane region" description="Helical" evidence="10">
    <location>
        <begin position="23"/>
        <end position="52"/>
    </location>
</feature>
<feature type="region of interest" description="Disordered" evidence="9">
    <location>
        <begin position="246"/>
        <end position="291"/>
    </location>
</feature>
<dbReference type="GO" id="GO:0004930">
    <property type="term" value="F:G protein-coupled receptor activity"/>
    <property type="evidence" value="ECO:0007669"/>
    <property type="project" value="UniProtKB-KW"/>
</dbReference>
<reference evidence="12" key="1">
    <citation type="submission" date="2023-08" db="EMBL/GenBank/DDBJ databases">
        <authorList>
            <person name="Alioto T."/>
            <person name="Alioto T."/>
            <person name="Gomez Garrido J."/>
        </authorList>
    </citation>
    <scope>NUCLEOTIDE SEQUENCE</scope>
</reference>
<sequence>MRVEPSPSWDFGNNTSLEDYTDIAFVAANCLILLITSVVGVAANIFVIIAVYHQKSLQTWNNALVVNLAVIDILRCAIDCPLLFTIVITVHERGHADELICDAQVASFSFSCCIQLLTLACISAERYQAIAQPFKISQRRKRIMVLIPLTWTLAILVAGFCLTFVRDSPVQVKCKGLPRGTTSDSYDTFGLYILFPLWAACFAVIVGFYARIFFLVRSHNRKIFDKGIILVSKSDETAVKQTKEETEAVEVGCGNPEQSQNLSKSVPDGLTQVEPNSSNKGSTTAQLPVGADNRKVLTNALEITDLETGHQSSLQIKVETEEKPRKTERSNPCDRKAAEKPSTNEAANGVNNSTTKPEKASSSLETVKQSKERSKTDTAASEMKETRPHLSSPAKVENPGSTSVLLSEQKQPKKSNRERALPVVTVDQASSLPPVSVDVPETEAAKQDVEAEGAVCMMPSKTSKERVKKKKESKMAKRAGYIIITFLLFWLPLITSILVNLVIHKNKNSPMLIITQHVDILLVSVACITSLSDPIIYAAVNPQFRTEFCRIKNRVESIFNLILADFSAVPKHCRAEALHAGKDRCSRHTELSRRAVSALWTHCWAGQVLTRPPALPHYYPILPLVIWKKHYEIQLITFQKTRKRKDKGRLKGV</sequence>
<dbReference type="PRINTS" id="PR00237">
    <property type="entry name" value="GPCRRHODOPSN"/>
</dbReference>
<evidence type="ECO:0000256" key="1">
    <source>
        <dbReference type="ARBA" id="ARBA00004651"/>
    </source>
</evidence>
<evidence type="ECO:0000256" key="10">
    <source>
        <dbReference type="SAM" id="Phobius"/>
    </source>
</evidence>
<dbReference type="PANTHER" id="PTHR24248">
    <property type="entry name" value="ADRENERGIC RECEPTOR-RELATED G-PROTEIN COUPLED RECEPTOR"/>
    <property type="match status" value="1"/>
</dbReference>
<protein>
    <submittedName>
        <fullName evidence="12">D(2) dopamine receptor A-like</fullName>
    </submittedName>
</protein>
<feature type="compositionally biased region" description="Basic and acidic residues" evidence="9">
    <location>
        <begin position="318"/>
        <end position="339"/>
    </location>
</feature>
<evidence type="ECO:0000256" key="8">
    <source>
        <dbReference type="ARBA" id="ARBA00023224"/>
    </source>
</evidence>
<keyword evidence="3 10" id="KW-0812">Transmembrane</keyword>
<feature type="region of interest" description="Disordered" evidence="9">
    <location>
        <begin position="310"/>
        <end position="420"/>
    </location>
</feature>
<dbReference type="Pfam" id="PF00001">
    <property type="entry name" value="7tm_1"/>
    <property type="match status" value="1"/>
</dbReference>
<keyword evidence="13" id="KW-1185">Reference proteome</keyword>
<name>A0AAV1F6X6_XYRNO</name>
<feature type="transmembrane region" description="Helical" evidence="10">
    <location>
        <begin position="143"/>
        <end position="165"/>
    </location>
</feature>